<sequence length="174" mass="18759">MVGKALAVLAAAAAAGFAAGAVIGEERVNTSAGLYSAAAFVLLFLAAMAGVWWWNRRRAARFGMSAGRYLRVGRLVQRGKAPDDPAEREAAVDIAVRMRRSAAFHHPRLMWWLMGGVALLMSLSAVLHFVDGVYLRGWGNLLLAGMFLVSPLRMERGRRRLAAAERALGITAPA</sequence>
<gene>
    <name evidence="2" type="ORF">B1H20_09365</name>
</gene>
<dbReference type="Proteomes" id="UP000192445">
    <property type="component" value="Chromosome"/>
</dbReference>
<protein>
    <submittedName>
        <fullName evidence="2">Uncharacterized protein</fullName>
    </submittedName>
</protein>
<feature type="transmembrane region" description="Helical" evidence="1">
    <location>
        <begin position="133"/>
        <end position="152"/>
    </location>
</feature>
<proteinExistence type="predicted"/>
<keyword evidence="1" id="KW-0472">Membrane</keyword>
<reference evidence="2 3" key="1">
    <citation type="submission" date="2017-03" db="EMBL/GenBank/DDBJ databases">
        <title>Complete Genome Sequence of a natural compounds producer, Streptomyces violaceus S21.</title>
        <authorList>
            <person name="Zhong C."/>
            <person name="Zhao Z."/>
            <person name="Fu J."/>
            <person name="Zong G."/>
            <person name="Qin R."/>
            <person name="Cao G."/>
        </authorList>
    </citation>
    <scope>NUCLEOTIDE SEQUENCE [LARGE SCALE GENOMIC DNA]</scope>
    <source>
        <strain evidence="2 3">S21</strain>
    </source>
</reference>
<dbReference type="STRING" id="1935.B1H20_09365"/>
<dbReference type="KEGG" id="svu:B1H20_09365"/>
<dbReference type="AlphaFoldDB" id="A0A1V0ULW0"/>
<evidence type="ECO:0000313" key="2">
    <source>
        <dbReference type="EMBL" id="ARF66097.1"/>
    </source>
</evidence>
<keyword evidence="1" id="KW-0812">Transmembrane</keyword>
<feature type="transmembrane region" description="Helical" evidence="1">
    <location>
        <begin position="109"/>
        <end position="127"/>
    </location>
</feature>
<keyword evidence="1" id="KW-1133">Transmembrane helix</keyword>
<organism evidence="2 3">
    <name type="scientific">Streptomyces violaceoruber</name>
    <dbReference type="NCBI Taxonomy" id="1935"/>
    <lineage>
        <taxon>Bacteria</taxon>
        <taxon>Bacillati</taxon>
        <taxon>Actinomycetota</taxon>
        <taxon>Actinomycetes</taxon>
        <taxon>Kitasatosporales</taxon>
        <taxon>Streptomycetaceae</taxon>
        <taxon>Streptomyces</taxon>
        <taxon>Streptomyces violaceoruber group</taxon>
    </lineage>
</organism>
<evidence type="ECO:0000313" key="3">
    <source>
        <dbReference type="Proteomes" id="UP000192445"/>
    </source>
</evidence>
<name>A0A1V0ULW0_STRVN</name>
<dbReference type="OrthoDB" id="4351217at2"/>
<accession>A0A1V0ULW0</accession>
<feature type="transmembrane region" description="Helical" evidence="1">
    <location>
        <begin position="34"/>
        <end position="54"/>
    </location>
</feature>
<evidence type="ECO:0000256" key="1">
    <source>
        <dbReference type="SAM" id="Phobius"/>
    </source>
</evidence>
<dbReference type="EMBL" id="CP020570">
    <property type="protein sequence ID" value="ARF66097.1"/>
    <property type="molecule type" value="Genomic_DNA"/>
</dbReference>